<dbReference type="InterPro" id="IPR036388">
    <property type="entry name" value="WH-like_DNA-bd_sf"/>
</dbReference>
<evidence type="ECO:0000313" key="1">
    <source>
        <dbReference type="EMBL" id="SBW07048.1"/>
    </source>
</evidence>
<dbReference type="EMBL" id="FLUL01000001">
    <property type="protein sequence ID" value="SBW07048.1"/>
    <property type="molecule type" value="Genomic_DNA"/>
</dbReference>
<dbReference type="Pfam" id="PF02082">
    <property type="entry name" value="Rrf2"/>
    <property type="match status" value="1"/>
</dbReference>
<protein>
    <recommendedName>
        <fullName evidence="2">Transcriptional regulator</fullName>
    </recommendedName>
</protein>
<proteinExistence type="predicted"/>
<dbReference type="GO" id="GO:0003700">
    <property type="term" value="F:DNA-binding transcription factor activity"/>
    <property type="evidence" value="ECO:0007669"/>
    <property type="project" value="TreeGrafter"/>
</dbReference>
<dbReference type="PANTHER" id="PTHR33221">
    <property type="entry name" value="WINGED HELIX-TURN-HELIX TRANSCRIPTIONAL REGULATOR, RRF2 FAMILY"/>
    <property type="match status" value="1"/>
</dbReference>
<evidence type="ECO:0008006" key="2">
    <source>
        <dbReference type="Google" id="ProtNLM"/>
    </source>
</evidence>
<dbReference type="InterPro" id="IPR036390">
    <property type="entry name" value="WH_DNA-bd_sf"/>
</dbReference>
<organism evidence="1">
    <name type="scientific">uncultured Dysgonomonas sp</name>
    <dbReference type="NCBI Taxonomy" id="206096"/>
    <lineage>
        <taxon>Bacteria</taxon>
        <taxon>Pseudomonadati</taxon>
        <taxon>Bacteroidota</taxon>
        <taxon>Bacteroidia</taxon>
        <taxon>Bacteroidales</taxon>
        <taxon>Dysgonomonadaceae</taxon>
        <taxon>Dysgonomonas</taxon>
        <taxon>environmental samples</taxon>
    </lineage>
</organism>
<dbReference type="PROSITE" id="PS51197">
    <property type="entry name" value="HTH_RRF2_2"/>
    <property type="match status" value="1"/>
</dbReference>
<name>A0A212K610_9BACT</name>
<dbReference type="RefSeq" id="WP_296951500.1">
    <property type="nucleotide sequence ID" value="NZ_LT599021.1"/>
</dbReference>
<dbReference type="GO" id="GO:0005829">
    <property type="term" value="C:cytosol"/>
    <property type="evidence" value="ECO:0007669"/>
    <property type="project" value="TreeGrafter"/>
</dbReference>
<dbReference type="SUPFAM" id="SSF46785">
    <property type="entry name" value="Winged helix' DNA-binding domain"/>
    <property type="match status" value="1"/>
</dbReference>
<dbReference type="AlphaFoldDB" id="A0A212K610"/>
<dbReference type="PANTHER" id="PTHR33221:SF15">
    <property type="entry name" value="HTH-TYPE TRANSCRIPTIONAL REGULATOR YWGB-RELATED"/>
    <property type="match status" value="1"/>
</dbReference>
<dbReference type="Gene3D" id="1.10.10.10">
    <property type="entry name" value="Winged helix-like DNA-binding domain superfamily/Winged helix DNA-binding domain"/>
    <property type="match status" value="1"/>
</dbReference>
<dbReference type="InterPro" id="IPR000944">
    <property type="entry name" value="Tscrpt_reg_Rrf2"/>
</dbReference>
<accession>A0A212K610</accession>
<reference evidence="1" key="1">
    <citation type="submission" date="2016-04" db="EMBL/GenBank/DDBJ databases">
        <authorList>
            <person name="Evans L.H."/>
            <person name="Alamgir A."/>
            <person name="Owens N."/>
            <person name="Weber N.D."/>
            <person name="Virtaneva K."/>
            <person name="Barbian K."/>
            <person name="Babar A."/>
            <person name="Rosenke K."/>
        </authorList>
    </citation>
    <scope>NUCLEOTIDE SEQUENCE</scope>
    <source>
        <strain evidence="1">86-2</strain>
    </source>
</reference>
<gene>
    <name evidence="1" type="ORF">KL86DYS2_13093</name>
</gene>
<sequence length="136" mass="15327">MNDRRFVISMHILVLLSKFPDELLSSDYLAGSMNINPVLVRKELSNLRKHNIVISKEGKNGGCMLARPANEIFLSDVYKIVSTHSILGNELASPNPKCPVGKQINEHLYDLNKEAEDIMISRLANQTLADFSNRFE</sequence>